<dbReference type="AlphaFoldDB" id="A0AAN8LYX8"/>
<dbReference type="EMBL" id="JAGTTL010000007">
    <property type="protein sequence ID" value="KAK6320183.1"/>
    <property type="molecule type" value="Genomic_DNA"/>
</dbReference>
<accession>A0AAN8LYX8</accession>
<feature type="compositionally biased region" description="Polar residues" evidence="1">
    <location>
        <begin position="76"/>
        <end position="89"/>
    </location>
</feature>
<reference evidence="2 3" key="1">
    <citation type="submission" date="2021-04" db="EMBL/GenBank/DDBJ databases">
        <authorList>
            <person name="De Guttry C."/>
            <person name="Zahm M."/>
            <person name="Klopp C."/>
            <person name="Cabau C."/>
            <person name="Louis A."/>
            <person name="Berthelot C."/>
            <person name="Parey E."/>
            <person name="Roest Crollius H."/>
            <person name="Montfort J."/>
            <person name="Robinson-Rechavi M."/>
            <person name="Bucao C."/>
            <person name="Bouchez O."/>
            <person name="Gislard M."/>
            <person name="Lluch J."/>
            <person name="Milhes M."/>
            <person name="Lampietro C."/>
            <person name="Lopez Roques C."/>
            <person name="Donnadieu C."/>
            <person name="Braasch I."/>
            <person name="Desvignes T."/>
            <person name="Postlethwait J."/>
            <person name="Bobe J."/>
            <person name="Wedekind C."/>
            <person name="Guiguen Y."/>
        </authorList>
    </citation>
    <scope>NUCLEOTIDE SEQUENCE [LARGE SCALE GENOMIC DNA]</scope>
    <source>
        <strain evidence="2">Cs_M1</strain>
        <tissue evidence="2">Blood</tissue>
    </source>
</reference>
<proteinExistence type="predicted"/>
<keyword evidence="3" id="KW-1185">Reference proteome</keyword>
<organism evidence="2 3">
    <name type="scientific">Coregonus suidteri</name>
    <dbReference type="NCBI Taxonomy" id="861788"/>
    <lineage>
        <taxon>Eukaryota</taxon>
        <taxon>Metazoa</taxon>
        <taxon>Chordata</taxon>
        <taxon>Craniata</taxon>
        <taxon>Vertebrata</taxon>
        <taxon>Euteleostomi</taxon>
        <taxon>Actinopterygii</taxon>
        <taxon>Neopterygii</taxon>
        <taxon>Teleostei</taxon>
        <taxon>Protacanthopterygii</taxon>
        <taxon>Salmoniformes</taxon>
        <taxon>Salmonidae</taxon>
        <taxon>Coregoninae</taxon>
        <taxon>Coregonus</taxon>
    </lineage>
</organism>
<feature type="region of interest" description="Disordered" evidence="1">
    <location>
        <begin position="76"/>
        <end position="96"/>
    </location>
</feature>
<comment type="caution">
    <text evidence="2">The sequence shown here is derived from an EMBL/GenBank/DDBJ whole genome shotgun (WGS) entry which is preliminary data.</text>
</comment>
<evidence type="ECO:0000256" key="1">
    <source>
        <dbReference type="SAM" id="MobiDB-lite"/>
    </source>
</evidence>
<gene>
    <name evidence="2" type="ORF">J4Q44_G00092900</name>
</gene>
<evidence type="ECO:0000313" key="3">
    <source>
        <dbReference type="Proteomes" id="UP001356427"/>
    </source>
</evidence>
<protein>
    <submittedName>
        <fullName evidence="2">Uncharacterized protein</fullName>
    </submittedName>
</protein>
<dbReference type="Proteomes" id="UP001356427">
    <property type="component" value="Unassembled WGS sequence"/>
</dbReference>
<name>A0AAN8LYX8_9TELE</name>
<evidence type="ECO:0000313" key="2">
    <source>
        <dbReference type="EMBL" id="KAK6320183.1"/>
    </source>
</evidence>
<sequence>MSEEMSNEELRCCCLLCPGEPSLGPWKQSTVAPGPECSLSPNSTLLVEPRVVSIHAIVELPVVSADCSSAAERFRQTQTLTETNHSTGPTAGHKYD</sequence>